<organism evidence="1 2">
    <name type="scientific">Ruminococcus bovis</name>
    <dbReference type="NCBI Taxonomy" id="2564099"/>
    <lineage>
        <taxon>Bacteria</taxon>
        <taxon>Bacillati</taxon>
        <taxon>Bacillota</taxon>
        <taxon>Clostridia</taxon>
        <taxon>Eubacteriales</taxon>
        <taxon>Oscillospiraceae</taxon>
        <taxon>Ruminococcus</taxon>
    </lineage>
</organism>
<dbReference type="EMBL" id="CP039381">
    <property type="protein sequence ID" value="QCT07361.1"/>
    <property type="molecule type" value="Genomic_DNA"/>
</dbReference>
<proteinExistence type="predicted"/>
<sequence length="101" mass="11809">MKVITLCGSMKFEKEMKKVAFTLETKYNMCVLQCVYNEDNLEITKDEITALNNAHFEKIKISDAIYVVNFQEYIGEQVKKEIEFAKSLGKEVIYHTQFIAR</sequence>
<dbReference type="AlphaFoldDB" id="A0A4P8XW38"/>
<keyword evidence="2" id="KW-1185">Reference proteome</keyword>
<dbReference type="OrthoDB" id="9255658at2"/>
<dbReference type="RefSeq" id="WP_138157391.1">
    <property type="nucleotide sequence ID" value="NZ_CP039381.1"/>
</dbReference>
<accession>A0A4P8XW38</accession>
<evidence type="ECO:0000313" key="2">
    <source>
        <dbReference type="Proteomes" id="UP000301475"/>
    </source>
</evidence>
<reference evidence="1 2" key="1">
    <citation type="submission" date="2019-04" db="EMBL/GenBank/DDBJ databases">
        <authorList>
            <person name="Embree M."/>
            <person name="Gaffney J.R."/>
        </authorList>
    </citation>
    <scope>NUCLEOTIDE SEQUENCE [LARGE SCALE GENOMIC DNA]</scope>
    <source>
        <strain evidence="1 2">JE7A12</strain>
    </source>
</reference>
<evidence type="ECO:0008006" key="3">
    <source>
        <dbReference type="Google" id="ProtNLM"/>
    </source>
</evidence>
<dbReference type="Proteomes" id="UP000301475">
    <property type="component" value="Chromosome"/>
</dbReference>
<evidence type="ECO:0000313" key="1">
    <source>
        <dbReference type="EMBL" id="QCT07361.1"/>
    </source>
</evidence>
<gene>
    <name evidence="1" type="ORF">E5Z56_08330</name>
</gene>
<dbReference type="KEGG" id="ruj:E5Z56_08330"/>
<protein>
    <recommendedName>
        <fullName evidence="3">DUF4406 domain-containing protein</fullName>
    </recommendedName>
</protein>
<name>A0A4P8XW38_9FIRM</name>